<name>A0A2J8AH30_9CHLO</name>
<comment type="similarity">
    <text evidence="1">Belongs to the glycosyltransferase 90 family.</text>
</comment>
<keyword evidence="5" id="KW-1185">Reference proteome</keyword>
<dbReference type="GO" id="GO:0016740">
    <property type="term" value="F:transferase activity"/>
    <property type="evidence" value="ECO:0007669"/>
    <property type="project" value="UniProtKB-KW"/>
</dbReference>
<evidence type="ECO:0000256" key="2">
    <source>
        <dbReference type="ARBA" id="ARBA00022679"/>
    </source>
</evidence>
<dbReference type="OrthoDB" id="541052at2759"/>
<dbReference type="InterPro" id="IPR051091">
    <property type="entry name" value="O-Glucosyltr/Glycosyltrsf_90"/>
</dbReference>
<sequence>MRPPGWSISSKFDKYLLMGSLLLKAEGHVYGWYYPALKAHEHYVPFMVKHKDDILEVIDWARANDAEAQRIAQGGQMFALRNLNRQARLCYIARLITELAKHMRYPVECSRRAVCVPLVEEIKFLAKFEGTHSHCRCVGP</sequence>
<dbReference type="InterPro" id="IPR006598">
    <property type="entry name" value="CAP10"/>
</dbReference>
<protein>
    <submittedName>
        <fullName evidence="4">KDEL motif-containing protein 2</fullName>
    </submittedName>
</protein>
<evidence type="ECO:0000259" key="3">
    <source>
        <dbReference type="Pfam" id="PF05686"/>
    </source>
</evidence>
<dbReference type="PANTHER" id="PTHR12203">
    <property type="entry name" value="KDEL LYS-ASP-GLU-LEU CONTAINING - RELATED"/>
    <property type="match status" value="1"/>
</dbReference>
<organism evidence="4 5">
    <name type="scientific">Tetrabaena socialis</name>
    <dbReference type="NCBI Taxonomy" id="47790"/>
    <lineage>
        <taxon>Eukaryota</taxon>
        <taxon>Viridiplantae</taxon>
        <taxon>Chlorophyta</taxon>
        <taxon>core chlorophytes</taxon>
        <taxon>Chlorophyceae</taxon>
        <taxon>CS clade</taxon>
        <taxon>Chlamydomonadales</taxon>
        <taxon>Tetrabaenaceae</taxon>
        <taxon>Tetrabaena</taxon>
    </lineage>
</organism>
<evidence type="ECO:0000313" key="5">
    <source>
        <dbReference type="Proteomes" id="UP000236333"/>
    </source>
</evidence>
<evidence type="ECO:0000313" key="4">
    <source>
        <dbReference type="EMBL" id="PNH11822.1"/>
    </source>
</evidence>
<feature type="domain" description="Glycosyl transferase CAP10" evidence="3">
    <location>
        <begin position="6"/>
        <end position="116"/>
    </location>
</feature>
<keyword evidence="2" id="KW-0808">Transferase</keyword>
<dbReference type="PANTHER" id="PTHR12203:SF35">
    <property type="entry name" value="PROTEIN O-GLUCOSYLTRANSFERASE 1"/>
    <property type="match status" value="1"/>
</dbReference>
<dbReference type="Pfam" id="PF05686">
    <property type="entry name" value="Glyco_transf_90"/>
    <property type="match status" value="1"/>
</dbReference>
<proteinExistence type="inferred from homology"/>
<accession>A0A2J8AH30</accession>
<dbReference type="EMBL" id="PGGS01000021">
    <property type="protein sequence ID" value="PNH11822.1"/>
    <property type="molecule type" value="Genomic_DNA"/>
</dbReference>
<reference evidence="4 5" key="1">
    <citation type="journal article" date="2017" name="Mol. Biol. Evol.">
        <title>The 4-celled Tetrabaena socialis nuclear genome reveals the essential components for genetic control of cell number at the origin of multicellularity in the volvocine lineage.</title>
        <authorList>
            <person name="Featherston J."/>
            <person name="Arakaki Y."/>
            <person name="Hanschen E.R."/>
            <person name="Ferris P.J."/>
            <person name="Michod R.E."/>
            <person name="Olson B.J.S.C."/>
            <person name="Nozaki H."/>
            <person name="Durand P.M."/>
        </authorList>
    </citation>
    <scope>NUCLEOTIDE SEQUENCE [LARGE SCALE GENOMIC DNA]</scope>
    <source>
        <strain evidence="4 5">NIES-571</strain>
    </source>
</reference>
<dbReference type="AlphaFoldDB" id="A0A2J8AH30"/>
<evidence type="ECO:0000256" key="1">
    <source>
        <dbReference type="ARBA" id="ARBA00010118"/>
    </source>
</evidence>
<dbReference type="Proteomes" id="UP000236333">
    <property type="component" value="Unassembled WGS sequence"/>
</dbReference>
<gene>
    <name evidence="4" type="ORF">TSOC_001289</name>
</gene>
<comment type="caution">
    <text evidence="4">The sequence shown here is derived from an EMBL/GenBank/DDBJ whole genome shotgun (WGS) entry which is preliminary data.</text>
</comment>